<evidence type="ECO:0000313" key="8">
    <source>
        <dbReference type="EMBL" id="BCT94641.1"/>
    </source>
</evidence>
<keyword evidence="4 6" id="KW-0687">Ribonucleoprotein</keyword>
<evidence type="ECO:0000256" key="1">
    <source>
        <dbReference type="ARBA" id="ARBA00002633"/>
    </source>
</evidence>
<dbReference type="InterPro" id="IPR022973">
    <property type="entry name" value="Ribosomal_uL10_bac"/>
</dbReference>
<comment type="function">
    <text evidence="1 6">Forms part of the ribosomal stalk, playing a central role in the interaction of the ribosome with GTP-bound translation factors.</text>
</comment>
<sequence>MRSARNDDGQEARYGMESSSAKAGSFNPARKSRACADGAAPSGSFREGPPPGRASVPGARTAPPKDRKRQEPGAEFIRRSAMALNLSQKQEVVAELADVAAKAHSLVAAEYAGITVSQMTAMRKKARESGVYLKVVKNTLASRAVEGTEFEVVKDSLTGPLLYAFSTEEPGAAGRLIKEFAKGNDKLKARVVAWEGKLLPAAHVEVLASLPTRDQALAMLARVLAEPAAMFARAVKAVADKQGGGEAVPAEAQAEA</sequence>
<dbReference type="PROSITE" id="PS01109">
    <property type="entry name" value="RIBOSOMAL_L10"/>
    <property type="match status" value="1"/>
</dbReference>
<dbReference type="PANTHER" id="PTHR11560">
    <property type="entry name" value="39S RIBOSOMAL PROTEIN L10, MITOCHONDRIAL"/>
    <property type="match status" value="1"/>
</dbReference>
<gene>
    <name evidence="6" type="primary">rplJ</name>
    <name evidence="8" type="ORF">LYSHEL_05120</name>
</gene>
<dbReference type="NCBIfam" id="NF000955">
    <property type="entry name" value="PRK00099.1-1"/>
    <property type="match status" value="1"/>
</dbReference>
<organism evidence="8 9">
    <name type="scientific">Lysobacter helvus</name>
    <dbReference type="NCBI Taxonomy" id="2675059"/>
    <lineage>
        <taxon>Bacteria</taxon>
        <taxon>Pseudomonadati</taxon>
        <taxon>Pseudomonadota</taxon>
        <taxon>Gammaproteobacteria</taxon>
        <taxon>Lysobacterales</taxon>
        <taxon>Lysobacteraceae</taxon>
        <taxon>Lysobacter</taxon>
    </lineage>
</organism>
<dbReference type="CDD" id="cd05797">
    <property type="entry name" value="Ribosomal_L10"/>
    <property type="match status" value="1"/>
</dbReference>
<proteinExistence type="inferred from homology"/>
<evidence type="ECO:0000256" key="5">
    <source>
        <dbReference type="ARBA" id="ARBA00035202"/>
    </source>
</evidence>
<dbReference type="InterPro" id="IPR001790">
    <property type="entry name" value="Ribosomal_uL10"/>
</dbReference>
<feature type="compositionally biased region" description="Basic and acidic residues" evidence="7">
    <location>
        <begin position="1"/>
        <end position="11"/>
    </location>
</feature>
<protein>
    <recommendedName>
        <fullName evidence="5 6">Large ribosomal subunit protein uL10</fullName>
    </recommendedName>
</protein>
<keyword evidence="3 6" id="KW-0689">Ribosomal protein</keyword>
<evidence type="ECO:0000256" key="6">
    <source>
        <dbReference type="HAMAP-Rule" id="MF_00362"/>
    </source>
</evidence>
<evidence type="ECO:0000256" key="4">
    <source>
        <dbReference type="ARBA" id="ARBA00023274"/>
    </source>
</evidence>
<dbReference type="Proteomes" id="UP000680514">
    <property type="component" value="Chromosome"/>
</dbReference>
<keyword evidence="6" id="KW-0699">rRNA-binding</keyword>
<feature type="compositionally biased region" description="Basic and acidic residues" evidence="7">
    <location>
        <begin position="63"/>
        <end position="72"/>
    </location>
</feature>
<comment type="similarity">
    <text evidence="2 6">Belongs to the universal ribosomal protein uL10 family.</text>
</comment>
<dbReference type="InterPro" id="IPR002363">
    <property type="entry name" value="Ribosomal_uL10_CS_bac"/>
</dbReference>
<accession>A0ABM7QAY0</accession>
<evidence type="ECO:0000256" key="3">
    <source>
        <dbReference type="ARBA" id="ARBA00022980"/>
    </source>
</evidence>
<keyword evidence="9" id="KW-1185">Reference proteome</keyword>
<reference evidence="8 9" key="1">
    <citation type="submission" date="2021-03" db="EMBL/GenBank/DDBJ databases">
        <title>Complete Genome Sequences of Two Lysobacter Strains Isolated from Sea Water (Lysobacter caseinilyticus) and Soil (Lysobacter helvus) in South Korea.</title>
        <authorList>
            <person name="Watanabe Y."/>
            <person name="Arakawa K."/>
        </authorList>
    </citation>
    <scope>NUCLEOTIDE SEQUENCE [LARGE SCALE GENOMIC DNA]</scope>
    <source>
        <strain evidence="8 9">D10</strain>
    </source>
</reference>
<keyword evidence="6" id="KW-0694">RNA-binding</keyword>
<dbReference type="SUPFAM" id="SSF160369">
    <property type="entry name" value="Ribosomal protein L10-like"/>
    <property type="match status" value="1"/>
</dbReference>
<dbReference type="HAMAP" id="MF_00362">
    <property type="entry name" value="Ribosomal_uL10"/>
    <property type="match status" value="1"/>
</dbReference>
<evidence type="ECO:0000256" key="2">
    <source>
        <dbReference type="ARBA" id="ARBA00008889"/>
    </source>
</evidence>
<dbReference type="InterPro" id="IPR047865">
    <property type="entry name" value="Ribosomal_uL10_bac_type"/>
</dbReference>
<dbReference type="Pfam" id="PF00466">
    <property type="entry name" value="Ribosomal_L10"/>
    <property type="match status" value="1"/>
</dbReference>
<dbReference type="Gene3D" id="3.30.70.1730">
    <property type="match status" value="1"/>
</dbReference>
<evidence type="ECO:0000313" key="9">
    <source>
        <dbReference type="Proteomes" id="UP000680514"/>
    </source>
</evidence>
<comment type="subunit">
    <text evidence="6">Part of the ribosomal stalk of the 50S ribosomal subunit. The N-terminus interacts with L11 and the large rRNA to form the base of the stalk. The C-terminus forms an elongated spine to which L12 dimers bind in a sequential fashion forming a multimeric L10(L12)X complex.</text>
</comment>
<evidence type="ECO:0000256" key="7">
    <source>
        <dbReference type="SAM" id="MobiDB-lite"/>
    </source>
</evidence>
<dbReference type="InterPro" id="IPR043141">
    <property type="entry name" value="Ribosomal_uL10-like_sf"/>
</dbReference>
<name>A0ABM7QAY0_9GAMM</name>
<dbReference type="EMBL" id="AP024546">
    <property type="protein sequence ID" value="BCT94641.1"/>
    <property type="molecule type" value="Genomic_DNA"/>
</dbReference>
<feature type="region of interest" description="Disordered" evidence="7">
    <location>
        <begin position="1"/>
        <end position="72"/>
    </location>
</feature>